<keyword evidence="5" id="KW-0378">Hydrolase</keyword>
<organism evidence="5 6">
    <name type="scientific">Kolteria novifilia</name>
    <dbReference type="NCBI Taxonomy" id="2527975"/>
    <lineage>
        <taxon>Bacteria</taxon>
        <taxon>Pseudomonadati</taxon>
        <taxon>Planctomycetota</taxon>
        <taxon>Planctomycetia</taxon>
        <taxon>Kolteriales</taxon>
        <taxon>Kolteriaceae</taxon>
        <taxon>Kolteria</taxon>
    </lineage>
</organism>
<dbReference type="PANTHER" id="PTHR10794:SF63">
    <property type="entry name" value="ALPHA_BETA HYDROLASE 1, ISOFORM A"/>
    <property type="match status" value="1"/>
</dbReference>
<dbReference type="Pfam" id="PF00561">
    <property type="entry name" value="Abhydrolase_1"/>
    <property type="match status" value="1"/>
</dbReference>
<reference evidence="5 6" key="1">
    <citation type="submission" date="2019-02" db="EMBL/GenBank/DDBJ databases">
        <title>Deep-cultivation of Planctomycetes and their phenomic and genomic characterization uncovers novel biology.</title>
        <authorList>
            <person name="Wiegand S."/>
            <person name="Jogler M."/>
            <person name="Boedeker C."/>
            <person name="Pinto D."/>
            <person name="Vollmers J."/>
            <person name="Rivas-Marin E."/>
            <person name="Kohn T."/>
            <person name="Peeters S.H."/>
            <person name="Heuer A."/>
            <person name="Rast P."/>
            <person name="Oberbeckmann S."/>
            <person name="Bunk B."/>
            <person name="Jeske O."/>
            <person name="Meyerdierks A."/>
            <person name="Storesund J.E."/>
            <person name="Kallscheuer N."/>
            <person name="Luecker S."/>
            <person name="Lage O.M."/>
            <person name="Pohl T."/>
            <person name="Merkel B.J."/>
            <person name="Hornburger P."/>
            <person name="Mueller R.-W."/>
            <person name="Bruemmer F."/>
            <person name="Labrenz M."/>
            <person name="Spormann A.M."/>
            <person name="Op den Camp H."/>
            <person name="Overmann J."/>
            <person name="Amann R."/>
            <person name="Jetten M.S.M."/>
            <person name="Mascher T."/>
            <person name="Medema M.H."/>
            <person name="Devos D.P."/>
            <person name="Kaster A.-K."/>
            <person name="Ovreas L."/>
            <person name="Rohde M."/>
            <person name="Galperin M.Y."/>
            <person name="Jogler C."/>
        </authorList>
    </citation>
    <scope>NUCLEOTIDE SEQUENCE [LARGE SCALE GENOMIC DNA]</scope>
    <source>
        <strain evidence="5 6">Pan216</strain>
    </source>
</reference>
<dbReference type="InterPro" id="IPR029058">
    <property type="entry name" value="AB_hydrolase_fold"/>
</dbReference>
<feature type="active site" description="Charge relay system" evidence="2">
    <location>
        <position position="279"/>
    </location>
</feature>
<proteinExistence type="inferred from homology"/>
<protein>
    <submittedName>
        <fullName evidence="5">Putative hydrolase</fullName>
    </submittedName>
</protein>
<sequence>MIDSAHAPPSFDPPPFEPPPFLRNPHAQTVAGCFLQDTSRYPLRPKRRGVPLPDGDMVVIHDDQPDDWNPGDRVVLLIHGLGGSHRSAYLIRIAAKLHQHGYRTFRMDFRGCGAAVGLAAKPFHCGLSDDVAAAIRKIHHCCLNSPISLIGFSMGGMTILKLLGEDRDDLAAEVDSAFSISPPIDIVRCGLSIREHPNYFYDRYFTKMLLDFAKQHRPFCQLAKRVIRQSPRRVWDFDELYTARKWGYESAEDFYQATSAIQHLHRIEVPTQIVTSRDDPLVPFDMFERAELSPSIGLHVTERGGHLGFIGKRGVDPDRWWLDWRVVEWVSQLPRRFPETRPVEILTSTSLA</sequence>
<dbReference type="PIRSF" id="PIRSF005211">
    <property type="entry name" value="Ab_hydro_YheT"/>
    <property type="match status" value="1"/>
</dbReference>
<dbReference type="InterPro" id="IPR050960">
    <property type="entry name" value="AB_hydrolase_4_sf"/>
</dbReference>
<comment type="similarity">
    <text evidence="1">Belongs to the AB hydrolase superfamily. AB hydrolase 4 family.</text>
</comment>
<dbReference type="AlphaFoldDB" id="A0A518BBE1"/>
<feature type="domain" description="AB hydrolase-1" evidence="4">
    <location>
        <begin position="74"/>
        <end position="310"/>
    </location>
</feature>
<dbReference type="RefSeq" id="WP_419192933.1">
    <property type="nucleotide sequence ID" value="NZ_CP036279.1"/>
</dbReference>
<evidence type="ECO:0000256" key="2">
    <source>
        <dbReference type="PIRSR" id="PIRSR005211-1"/>
    </source>
</evidence>
<dbReference type="GO" id="GO:0034338">
    <property type="term" value="F:short-chain carboxylesterase activity"/>
    <property type="evidence" value="ECO:0007669"/>
    <property type="project" value="TreeGrafter"/>
</dbReference>
<dbReference type="InterPro" id="IPR000073">
    <property type="entry name" value="AB_hydrolase_1"/>
</dbReference>
<dbReference type="Gene3D" id="3.40.50.1820">
    <property type="entry name" value="alpha/beta hydrolase"/>
    <property type="match status" value="1"/>
</dbReference>
<gene>
    <name evidence="5" type="ORF">Pan216_50920</name>
</gene>
<evidence type="ECO:0000256" key="3">
    <source>
        <dbReference type="SAM" id="MobiDB-lite"/>
    </source>
</evidence>
<dbReference type="InterPro" id="IPR012020">
    <property type="entry name" value="ABHD4"/>
</dbReference>
<dbReference type="KEGG" id="knv:Pan216_50920"/>
<feature type="active site" description="Charge relay system" evidence="2">
    <location>
        <position position="306"/>
    </location>
</feature>
<feature type="active site" description="Charge relay system" evidence="2">
    <location>
        <position position="153"/>
    </location>
</feature>
<dbReference type="PANTHER" id="PTHR10794">
    <property type="entry name" value="ABHYDROLASE DOMAIN-CONTAINING PROTEIN"/>
    <property type="match status" value="1"/>
</dbReference>
<evidence type="ECO:0000313" key="6">
    <source>
        <dbReference type="Proteomes" id="UP000317093"/>
    </source>
</evidence>
<accession>A0A518BBE1</accession>
<dbReference type="SUPFAM" id="SSF53474">
    <property type="entry name" value="alpha/beta-Hydrolases"/>
    <property type="match status" value="1"/>
</dbReference>
<keyword evidence="6" id="KW-1185">Reference proteome</keyword>
<evidence type="ECO:0000259" key="4">
    <source>
        <dbReference type="Pfam" id="PF00561"/>
    </source>
</evidence>
<dbReference type="GO" id="GO:0047372">
    <property type="term" value="F:monoacylglycerol lipase activity"/>
    <property type="evidence" value="ECO:0007669"/>
    <property type="project" value="TreeGrafter"/>
</dbReference>
<evidence type="ECO:0000256" key="1">
    <source>
        <dbReference type="ARBA" id="ARBA00010884"/>
    </source>
</evidence>
<evidence type="ECO:0000313" key="5">
    <source>
        <dbReference type="EMBL" id="QDU64203.1"/>
    </source>
</evidence>
<feature type="region of interest" description="Disordered" evidence="3">
    <location>
        <begin position="1"/>
        <end position="22"/>
    </location>
</feature>
<dbReference type="EMBL" id="CP036279">
    <property type="protein sequence ID" value="QDU64203.1"/>
    <property type="molecule type" value="Genomic_DNA"/>
</dbReference>
<dbReference type="PRINTS" id="PR00111">
    <property type="entry name" value="ABHYDROLASE"/>
</dbReference>
<name>A0A518BBE1_9BACT</name>
<dbReference type="Proteomes" id="UP000317093">
    <property type="component" value="Chromosome"/>
</dbReference>
<feature type="compositionally biased region" description="Pro residues" evidence="3">
    <location>
        <begin position="10"/>
        <end position="22"/>
    </location>
</feature>